<dbReference type="GO" id="GO:0004190">
    <property type="term" value="F:aspartic-type endopeptidase activity"/>
    <property type="evidence" value="ECO:0007669"/>
    <property type="project" value="InterPro"/>
</dbReference>
<feature type="transmembrane region" description="Helical" evidence="2">
    <location>
        <begin position="12"/>
        <end position="37"/>
    </location>
</feature>
<sequence>MPFLLVIPLEVRLVLVFCLAAIAASLANGMIYHFAWFTRLRSPWQPRAEGIAPRRRIDFLPILGWWHLRRESVVHGRGHWVRPLAIELCFAIGIAWLYWWETETFGLFTSQLALGTDRANLIGPAHWQFLAHAMLCWFMLIATFIDIDDRIIPDIVTVPGTLLGLLLATLVPLSLLPQVTNPIAIPVAGEQLFNNAGAPTGEYLEPVHLAAASEWPMSLAPDANSLALALGCFWLWCFAFVRRRWITRKGRFKALQFFIVRMVRDWCRRPLRDVTLLGTLAIVGVWWWGGPAWVGLLTSLVGLVGSGGVVWLIRIFAGVALRKEAMGFGDVLLMMMVGTLVGWQAGILIFFMAPFAALVFALVQFITRGENEIPYGPYLCSATVIAIVRWDAIWAQARIFFDRPWFIVATLLVCLVMCGAVLAIWQAIKDAIWPIDSAS</sequence>
<protein>
    <submittedName>
        <fullName evidence="4">Type IV leader peptidase family protein</fullName>
    </submittedName>
</protein>
<feature type="transmembrane region" description="Helical" evidence="2">
    <location>
        <begin position="80"/>
        <end position="100"/>
    </location>
</feature>
<dbReference type="GO" id="GO:0005886">
    <property type="term" value="C:plasma membrane"/>
    <property type="evidence" value="ECO:0007669"/>
    <property type="project" value="TreeGrafter"/>
</dbReference>
<keyword evidence="5" id="KW-1185">Reference proteome</keyword>
<dbReference type="AlphaFoldDB" id="A0A518ALH1"/>
<organism evidence="4 5">
    <name type="scientific">Aeoliella mucimassa</name>
    <dbReference type="NCBI Taxonomy" id="2527972"/>
    <lineage>
        <taxon>Bacteria</taxon>
        <taxon>Pseudomonadati</taxon>
        <taxon>Planctomycetota</taxon>
        <taxon>Planctomycetia</taxon>
        <taxon>Pirellulales</taxon>
        <taxon>Lacipirellulaceae</taxon>
        <taxon>Aeoliella</taxon>
    </lineage>
</organism>
<feature type="transmembrane region" description="Helical" evidence="2">
    <location>
        <begin position="271"/>
        <end position="289"/>
    </location>
</feature>
<evidence type="ECO:0000256" key="2">
    <source>
        <dbReference type="SAM" id="Phobius"/>
    </source>
</evidence>
<keyword evidence="2" id="KW-0472">Membrane</keyword>
<proteinExistence type="inferred from homology"/>
<feature type="transmembrane region" description="Helical" evidence="2">
    <location>
        <begin position="375"/>
        <end position="393"/>
    </location>
</feature>
<dbReference type="OrthoDB" id="9789291at2"/>
<feature type="transmembrane region" description="Helical" evidence="2">
    <location>
        <begin position="405"/>
        <end position="428"/>
    </location>
</feature>
<evidence type="ECO:0000256" key="1">
    <source>
        <dbReference type="ARBA" id="ARBA00005801"/>
    </source>
</evidence>
<dbReference type="Pfam" id="PF01478">
    <property type="entry name" value="Peptidase_A24"/>
    <property type="match status" value="1"/>
</dbReference>
<feature type="transmembrane region" description="Helical" evidence="2">
    <location>
        <begin position="331"/>
        <end position="363"/>
    </location>
</feature>
<keyword evidence="2" id="KW-1133">Transmembrane helix</keyword>
<accession>A0A518ALH1</accession>
<evidence type="ECO:0000259" key="3">
    <source>
        <dbReference type="Pfam" id="PF01478"/>
    </source>
</evidence>
<feature type="transmembrane region" description="Helical" evidence="2">
    <location>
        <begin position="223"/>
        <end position="241"/>
    </location>
</feature>
<dbReference type="PANTHER" id="PTHR30487:SF0">
    <property type="entry name" value="PREPILIN LEADER PEPTIDASE_N-METHYLTRANSFERASE-RELATED"/>
    <property type="match status" value="1"/>
</dbReference>
<feature type="transmembrane region" description="Helical" evidence="2">
    <location>
        <begin position="295"/>
        <end position="319"/>
    </location>
</feature>
<dbReference type="GO" id="GO:0006465">
    <property type="term" value="P:signal peptide processing"/>
    <property type="evidence" value="ECO:0007669"/>
    <property type="project" value="TreeGrafter"/>
</dbReference>
<dbReference type="PANTHER" id="PTHR30487">
    <property type="entry name" value="TYPE 4 PREPILIN-LIKE PROTEINS LEADER PEPTIDE-PROCESSING ENZYME"/>
    <property type="match status" value="1"/>
</dbReference>
<dbReference type="Proteomes" id="UP000315750">
    <property type="component" value="Chromosome"/>
</dbReference>
<dbReference type="InterPro" id="IPR050882">
    <property type="entry name" value="Prepilin_peptidase/N-MTase"/>
</dbReference>
<keyword evidence="2" id="KW-0812">Transmembrane</keyword>
<gene>
    <name evidence="4" type="ORF">Pan181_17260</name>
</gene>
<evidence type="ECO:0000313" key="4">
    <source>
        <dbReference type="EMBL" id="QDU55534.1"/>
    </source>
</evidence>
<evidence type="ECO:0000313" key="5">
    <source>
        <dbReference type="Proteomes" id="UP000315750"/>
    </source>
</evidence>
<dbReference type="EMBL" id="CP036278">
    <property type="protein sequence ID" value="QDU55534.1"/>
    <property type="molecule type" value="Genomic_DNA"/>
</dbReference>
<feature type="transmembrane region" description="Helical" evidence="2">
    <location>
        <begin position="157"/>
        <end position="176"/>
    </location>
</feature>
<feature type="domain" description="Prepilin type IV endopeptidase peptidase" evidence="3">
    <location>
        <begin position="257"/>
        <end position="362"/>
    </location>
</feature>
<dbReference type="Gene3D" id="1.20.120.1220">
    <property type="match status" value="1"/>
</dbReference>
<reference evidence="4 5" key="1">
    <citation type="submission" date="2019-02" db="EMBL/GenBank/DDBJ databases">
        <title>Deep-cultivation of Planctomycetes and their phenomic and genomic characterization uncovers novel biology.</title>
        <authorList>
            <person name="Wiegand S."/>
            <person name="Jogler M."/>
            <person name="Boedeker C."/>
            <person name="Pinto D."/>
            <person name="Vollmers J."/>
            <person name="Rivas-Marin E."/>
            <person name="Kohn T."/>
            <person name="Peeters S.H."/>
            <person name="Heuer A."/>
            <person name="Rast P."/>
            <person name="Oberbeckmann S."/>
            <person name="Bunk B."/>
            <person name="Jeske O."/>
            <person name="Meyerdierks A."/>
            <person name="Storesund J.E."/>
            <person name="Kallscheuer N."/>
            <person name="Luecker S."/>
            <person name="Lage O.M."/>
            <person name="Pohl T."/>
            <person name="Merkel B.J."/>
            <person name="Hornburger P."/>
            <person name="Mueller R.-W."/>
            <person name="Bruemmer F."/>
            <person name="Labrenz M."/>
            <person name="Spormann A.M."/>
            <person name="Op den Camp H."/>
            <person name="Overmann J."/>
            <person name="Amann R."/>
            <person name="Jetten M.S.M."/>
            <person name="Mascher T."/>
            <person name="Medema M.H."/>
            <person name="Devos D.P."/>
            <person name="Kaster A.-K."/>
            <person name="Ovreas L."/>
            <person name="Rohde M."/>
            <person name="Galperin M.Y."/>
            <person name="Jogler C."/>
        </authorList>
    </citation>
    <scope>NUCLEOTIDE SEQUENCE [LARGE SCALE GENOMIC DNA]</scope>
    <source>
        <strain evidence="4 5">Pan181</strain>
    </source>
</reference>
<comment type="similarity">
    <text evidence="1">Belongs to the peptidase A24 family.</text>
</comment>
<feature type="transmembrane region" description="Helical" evidence="2">
    <location>
        <begin position="125"/>
        <end position="145"/>
    </location>
</feature>
<dbReference type="InterPro" id="IPR000045">
    <property type="entry name" value="Prepilin_IV_endopep_pep"/>
</dbReference>
<name>A0A518ALH1_9BACT</name>
<dbReference type="KEGG" id="amuc:Pan181_17260"/>